<evidence type="ECO:0000259" key="2">
    <source>
        <dbReference type="SMART" id="SM00014"/>
    </source>
</evidence>
<dbReference type="SMART" id="SM00014">
    <property type="entry name" value="acidPPc"/>
    <property type="match status" value="1"/>
</dbReference>
<dbReference type="CDD" id="cd03392">
    <property type="entry name" value="PAP2_like_2"/>
    <property type="match status" value="1"/>
</dbReference>
<feature type="transmembrane region" description="Helical" evidence="1">
    <location>
        <begin position="63"/>
        <end position="91"/>
    </location>
</feature>
<dbReference type="PANTHER" id="PTHR14969:SF13">
    <property type="entry name" value="AT30094P"/>
    <property type="match status" value="1"/>
</dbReference>
<evidence type="ECO:0000256" key="1">
    <source>
        <dbReference type="SAM" id="Phobius"/>
    </source>
</evidence>
<evidence type="ECO:0000313" key="4">
    <source>
        <dbReference type="Proteomes" id="UP001056500"/>
    </source>
</evidence>
<dbReference type="PANTHER" id="PTHR14969">
    <property type="entry name" value="SPHINGOSINE-1-PHOSPHATE PHOSPHOHYDROLASE"/>
    <property type="match status" value="1"/>
</dbReference>
<feature type="transmembrane region" description="Helical" evidence="1">
    <location>
        <begin position="194"/>
        <end position="216"/>
    </location>
</feature>
<dbReference type="Gene3D" id="1.20.144.10">
    <property type="entry name" value="Phosphatidic acid phosphatase type 2/haloperoxidase"/>
    <property type="match status" value="2"/>
</dbReference>
<accession>A0ABY4WM60</accession>
<proteinExistence type="predicted"/>
<name>A0ABY4WM60_9BACL</name>
<keyword evidence="1" id="KW-1133">Transmembrane helix</keyword>
<dbReference type="Proteomes" id="UP001056500">
    <property type="component" value="Chromosome"/>
</dbReference>
<protein>
    <submittedName>
        <fullName evidence="3">Phosphatase PAP2 family protein</fullName>
    </submittedName>
</protein>
<feature type="domain" description="Phosphatidic acid phosphatase type 2/haloperoxidase" evidence="2">
    <location>
        <begin position="97"/>
        <end position="209"/>
    </location>
</feature>
<dbReference type="InterPro" id="IPR036938">
    <property type="entry name" value="PAP2/HPO_sf"/>
</dbReference>
<keyword evidence="4" id="KW-1185">Reference proteome</keyword>
<feature type="transmembrane region" description="Helical" evidence="1">
    <location>
        <begin position="98"/>
        <end position="118"/>
    </location>
</feature>
<reference evidence="3" key="1">
    <citation type="submission" date="2022-06" db="EMBL/GenBank/DDBJ databases">
        <title>Genome sequencing of Brevibacillus sp. BB3-R1.</title>
        <authorList>
            <person name="Heo J."/>
            <person name="Lee D."/>
            <person name="Won M."/>
            <person name="Han B.-H."/>
            <person name="Hong S.-B."/>
            <person name="Kwon S.-W."/>
        </authorList>
    </citation>
    <scope>NUCLEOTIDE SEQUENCE</scope>
    <source>
        <strain evidence="3">BB3-R1</strain>
    </source>
</reference>
<feature type="transmembrane region" description="Helical" evidence="1">
    <location>
        <begin position="166"/>
        <end position="188"/>
    </location>
</feature>
<evidence type="ECO:0000313" key="3">
    <source>
        <dbReference type="EMBL" id="USG68250.1"/>
    </source>
</evidence>
<dbReference type="RefSeq" id="WP_251875777.1">
    <property type="nucleotide sequence ID" value="NZ_CP098755.1"/>
</dbReference>
<dbReference type="InterPro" id="IPR000326">
    <property type="entry name" value="PAP2/HPO"/>
</dbReference>
<sequence>MKNQHDTPPPPTKRYILISVLLLALFLLSFFIFAQNLSQNRLFAFDDAITIGVQSLISPRLTIFMKICTFLGSPLFLILLLLISAIAMFIWKKRWEAFFLIIGLAGGAVFNSVLKWIFHRQRPTLNRLIEESGYSFPSGHSMNSIVLYGMLALLCHLFLRQFWPKFWIVAGTLVLVLLIGISRIYLGVHYPSDVLAGFAAGASWLIICLIALRLILEWRRRRYPADQKGPE</sequence>
<feature type="transmembrane region" description="Helical" evidence="1">
    <location>
        <begin position="15"/>
        <end position="34"/>
    </location>
</feature>
<keyword evidence="1" id="KW-0472">Membrane</keyword>
<dbReference type="SUPFAM" id="SSF48317">
    <property type="entry name" value="Acid phosphatase/Vanadium-dependent haloperoxidase"/>
    <property type="match status" value="1"/>
</dbReference>
<keyword evidence="1" id="KW-0812">Transmembrane</keyword>
<gene>
    <name evidence="3" type="ORF">NDK47_13605</name>
</gene>
<dbReference type="Pfam" id="PF01569">
    <property type="entry name" value="PAP2"/>
    <property type="match status" value="1"/>
</dbReference>
<organism evidence="3 4">
    <name type="scientific">Brevibacillus ruminantium</name>
    <dbReference type="NCBI Taxonomy" id="2950604"/>
    <lineage>
        <taxon>Bacteria</taxon>
        <taxon>Bacillati</taxon>
        <taxon>Bacillota</taxon>
        <taxon>Bacilli</taxon>
        <taxon>Bacillales</taxon>
        <taxon>Paenibacillaceae</taxon>
        <taxon>Brevibacillus</taxon>
    </lineage>
</organism>
<dbReference type="EMBL" id="CP098755">
    <property type="protein sequence ID" value="USG68250.1"/>
    <property type="molecule type" value="Genomic_DNA"/>
</dbReference>